<keyword evidence="6" id="KW-1185">Reference proteome</keyword>
<keyword evidence="1" id="KW-0540">Nuclease</keyword>
<sequence length="421" mass="48591">MVLSSEQKDLFEKFSFNNYVKTIELDQTQLAYWRANKTIHPKPLSREEILRVEKATRGQSKNKLWTLLRLNRNTASASSASSSSAMLNRPALLFGNAQEIKIKETNDIMLEHMRGIIRRTIGSEVVETVLDCGMFFSPLGLHAASPDAYFSLANEMWIPVEIKCPYNYRDTTVEQMRVELGNANRKYRVKHTALLVNKIGPAQFEIVKTDAHYKQMQRQMYVMNAPMGFYVVKFKHNLVIITVVRDEAFYNKETVAENNAFVAFAIENSNVTRFQCSNKRRGSFKTHNCNHNFSVGEIDALVNRGIYLDFGHLKCAYCDTFSANSRQNCESVLKMTHANCKNNLKHKHFDNPMYFDYVKRFQNLMDSKYKSQADTLAYLGYYLADNDTLKTFCCGQINCYTNEFIDYHLENCAYALEIKSV</sequence>
<dbReference type="GO" id="GO:0004527">
    <property type="term" value="F:exonuclease activity"/>
    <property type="evidence" value="ECO:0007669"/>
    <property type="project" value="UniProtKB-KW"/>
</dbReference>
<dbReference type="EMBL" id="OL685370">
    <property type="protein sequence ID" value="USC25968.1"/>
    <property type="molecule type" value="Genomic_DNA"/>
</dbReference>
<dbReference type="GO" id="GO:0004519">
    <property type="term" value="F:endonuclease activity"/>
    <property type="evidence" value="ECO:0007669"/>
    <property type="project" value="UniProtKB-KW"/>
</dbReference>
<dbReference type="InterPro" id="IPR051703">
    <property type="entry name" value="NF-kappa-B_Signaling_Reg"/>
</dbReference>
<organism evidence="5 6">
    <name type="scientific">Palpita vitrealis nucleopolyhedrovirus</name>
    <dbReference type="NCBI Taxonomy" id="2951960"/>
    <lineage>
        <taxon>Viruses</taxon>
        <taxon>Viruses incertae sedis</taxon>
        <taxon>Naldaviricetes</taxon>
        <taxon>Lefavirales</taxon>
        <taxon>Baculoviridae</taxon>
        <taxon>Alphabaculovirus</taxon>
        <taxon>Alphabaculovirus pavitrealis</taxon>
    </lineage>
</organism>
<keyword evidence="3" id="KW-0378">Hydrolase</keyword>
<dbReference type="Gene3D" id="3.90.320.10">
    <property type="match status" value="1"/>
</dbReference>
<keyword evidence="4" id="KW-0269">Exonuclease</keyword>
<dbReference type="InterPro" id="IPR034720">
    <property type="entry name" value="Viral_alk_exo"/>
</dbReference>
<evidence type="ECO:0000313" key="5">
    <source>
        <dbReference type="EMBL" id="USC25968.1"/>
    </source>
</evidence>
<proteinExistence type="predicted"/>
<dbReference type="InterPro" id="IPR011604">
    <property type="entry name" value="PDDEXK-like_dom_sf"/>
</dbReference>
<dbReference type="SUPFAM" id="SSF52980">
    <property type="entry name" value="Restriction endonuclease-like"/>
    <property type="match status" value="1"/>
</dbReference>
<reference evidence="5" key="1">
    <citation type="journal article" date="2022" name="J. Invertebr. Pathol.">
        <title>Identification of a new nucleopolyhedrovirus isolated from the olive leaf moth, Palpita vitrealis, from two locations in Egypt.</title>
        <authorList>
            <person name="El-Salamouny S."/>
            <person name="Wennmann J.T."/>
            <person name="Kleespies R.G."/>
            <person name="Richert-Poggeler K.R."/>
            <person name="Mansour A."/>
            <person name="Awad M."/>
            <person name="Agamy E."/>
            <person name="Salama R."/>
            <person name="Jehle J.A."/>
        </authorList>
    </citation>
    <scope>NUCLEOTIDE SEQUENCE</scope>
    <source>
        <strain evidence="5">Giza 2005</strain>
    </source>
</reference>
<evidence type="ECO:0000256" key="1">
    <source>
        <dbReference type="ARBA" id="ARBA00022722"/>
    </source>
</evidence>
<evidence type="ECO:0000256" key="3">
    <source>
        <dbReference type="ARBA" id="ARBA00022801"/>
    </source>
</evidence>
<name>A0AAE9LNK4_9ABAC</name>
<evidence type="ECO:0000256" key="4">
    <source>
        <dbReference type="ARBA" id="ARBA00022839"/>
    </source>
</evidence>
<evidence type="ECO:0000313" key="6">
    <source>
        <dbReference type="Proteomes" id="UP001256712"/>
    </source>
</evidence>
<dbReference type="PANTHER" id="PTHR46609">
    <property type="entry name" value="EXONUCLEASE, PHAGE-TYPE/RECB, C-TERMINAL DOMAIN-CONTAINING PROTEIN"/>
    <property type="match status" value="1"/>
</dbReference>
<evidence type="ECO:0000256" key="2">
    <source>
        <dbReference type="ARBA" id="ARBA00022759"/>
    </source>
</evidence>
<dbReference type="PANTHER" id="PTHR46609:SF8">
    <property type="entry name" value="YQAJ VIRAL RECOMBINASE DOMAIN-CONTAINING PROTEIN"/>
    <property type="match status" value="1"/>
</dbReference>
<protein>
    <submittedName>
        <fullName evidence="5">Alk-exo</fullName>
    </submittedName>
</protein>
<accession>A0AAE9LNK4</accession>
<dbReference type="Proteomes" id="UP001256712">
    <property type="component" value="Segment"/>
</dbReference>
<keyword evidence="2" id="KW-0255">Endonuclease</keyword>
<dbReference type="Pfam" id="PF01771">
    <property type="entry name" value="Viral_alk_exo"/>
    <property type="match status" value="1"/>
</dbReference>
<dbReference type="InterPro" id="IPR011335">
    <property type="entry name" value="Restrct_endonuc-II-like"/>
</dbReference>